<keyword evidence="4" id="KW-1185">Reference proteome</keyword>
<reference evidence="3" key="1">
    <citation type="journal article" date="2023" name="G3 (Bethesda)">
        <title>Whole genome assembly and annotation of the endangered Caribbean coral Acropora cervicornis.</title>
        <authorList>
            <person name="Selwyn J.D."/>
            <person name="Vollmer S.V."/>
        </authorList>
    </citation>
    <scope>NUCLEOTIDE SEQUENCE</scope>
    <source>
        <strain evidence="3">K2</strain>
    </source>
</reference>
<evidence type="ECO:0000256" key="1">
    <source>
        <dbReference type="SAM" id="Phobius"/>
    </source>
</evidence>
<sequence>MIQLYSGKDEASLAFLRVEVTGFKRGSVIVSFNLTFIGDITQDDLGINATNNLASAVTTGRLGELEVDPRSLSIFNTADPPKTTPINPSAAGQMKESLAKIACRYLPSQALKTIKLDEGVPAVKRNCNCSTKLSKCHSILDKSSEGMSSGAKAGISVVVLMVICLCGGAVAWYFYRRKKGKPLFENDGFHNPIYFSSKEEKVHTGVTTQAEHVK</sequence>
<organism evidence="3 4">
    <name type="scientific">Acropora cervicornis</name>
    <name type="common">Staghorn coral</name>
    <dbReference type="NCBI Taxonomy" id="6130"/>
    <lineage>
        <taxon>Eukaryota</taxon>
        <taxon>Metazoa</taxon>
        <taxon>Cnidaria</taxon>
        <taxon>Anthozoa</taxon>
        <taxon>Hexacorallia</taxon>
        <taxon>Scleractinia</taxon>
        <taxon>Astrocoeniina</taxon>
        <taxon>Acroporidae</taxon>
        <taxon>Acropora</taxon>
    </lineage>
</organism>
<gene>
    <name evidence="3" type="ORF">P5673_030550</name>
</gene>
<proteinExistence type="predicted"/>
<accession>A0AAD9PU91</accession>
<keyword evidence="1" id="KW-0472">Membrane</keyword>
<evidence type="ECO:0000313" key="4">
    <source>
        <dbReference type="Proteomes" id="UP001249851"/>
    </source>
</evidence>
<dbReference type="InterPro" id="IPR000082">
    <property type="entry name" value="SEA_dom"/>
</dbReference>
<protein>
    <recommendedName>
        <fullName evidence="2">SEA domain-containing protein</fullName>
    </recommendedName>
</protein>
<reference evidence="3" key="2">
    <citation type="journal article" date="2023" name="Science">
        <title>Genomic signatures of disease resistance in endangered staghorn corals.</title>
        <authorList>
            <person name="Vollmer S.V."/>
            <person name="Selwyn J.D."/>
            <person name="Despard B.A."/>
            <person name="Roesel C.L."/>
        </authorList>
    </citation>
    <scope>NUCLEOTIDE SEQUENCE</scope>
    <source>
        <strain evidence="3">K2</strain>
    </source>
</reference>
<keyword evidence="1" id="KW-0812">Transmembrane</keyword>
<dbReference type="EMBL" id="JARQWQ010000132">
    <property type="protein sequence ID" value="KAK2549054.1"/>
    <property type="molecule type" value="Genomic_DNA"/>
</dbReference>
<name>A0AAD9PU91_ACRCE</name>
<feature type="transmembrane region" description="Helical" evidence="1">
    <location>
        <begin position="153"/>
        <end position="175"/>
    </location>
</feature>
<dbReference type="Proteomes" id="UP001249851">
    <property type="component" value="Unassembled WGS sequence"/>
</dbReference>
<comment type="caution">
    <text evidence="3">The sequence shown here is derived from an EMBL/GenBank/DDBJ whole genome shotgun (WGS) entry which is preliminary data.</text>
</comment>
<dbReference type="PROSITE" id="PS50024">
    <property type="entry name" value="SEA"/>
    <property type="match status" value="1"/>
</dbReference>
<keyword evidence="1" id="KW-1133">Transmembrane helix</keyword>
<dbReference type="AlphaFoldDB" id="A0AAD9PU91"/>
<feature type="domain" description="SEA" evidence="2">
    <location>
        <begin position="1"/>
        <end position="79"/>
    </location>
</feature>
<evidence type="ECO:0000259" key="2">
    <source>
        <dbReference type="PROSITE" id="PS50024"/>
    </source>
</evidence>
<evidence type="ECO:0000313" key="3">
    <source>
        <dbReference type="EMBL" id="KAK2549054.1"/>
    </source>
</evidence>